<name>A0A1X7SKY2_AMPQE</name>
<reference evidence="1" key="1">
    <citation type="submission" date="2017-05" db="UniProtKB">
        <authorList>
            <consortium name="EnsemblMetazoa"/>
        </authorList>
    </citation>
    <scope>IDENTIFICATION</scope>
</reference>
<dbReference type="EnsemblMetazoa" id="Aqu2.1.02797_001">
    <property type="protein sequence ID" value="Aqu2.1.02797_001"/>
    <property type="gene ID" value="Aqu2.1.02797"/>
</dbReference>
<accession>A0A1X7SKY2</accession>
<organism evidence="1">
    <name type="scientific">Amphimedon queenslandica</name>
    <name type="common">Sponge</name>
    <dbReference type="NCBI Taxonomy" id="400682"/>
    <lineage>
        <taxon>Eukaryota</taxon>
        <taxon>Metazoa</taxon>
        <taxon>Porifera</taxon>
        <taxon>Demospongiae</taxon>
        <taxon>Heteroscleromorpha</taxon>
        <taxon>Haplosclerida</taxon>
        <taxon>Niphatidae</taxon>
        <taxon>Amphimedon</taxon>
    </lineage>
</organism>
<dbReference type="AlphaFoldDB" id="A0A1X7SKY2"/>
<proteinExistence type="predicted"/>
<dbReference type="InParanoid" id="A0A1X7SKY2"/>
<sequence length="102" mass="12479">PRNITLDFWNFFLIFLTVSDFFFFSKAWVGFILLFLIFGIFSDFFTTPEFFFNLIFFPRAWEGPCIIIFYFWNFFLIFQQLWNSFLTLFLFLFAERSGGPPY</sequence>
<evidence type="ECO:0000313" key="1">
    <source>
        <dbReference type="EnsemblMetazoa" id="Aqu2.1.02797_001"/>
    </source>
</evidence>
<protein>
    <submittedName>
        <fullName evidence="1">Uncharacterized protein</fullName>
    </submittedName>
</protein>